<dbReference type="PANTHER" id="PTHR35087:SF1">
    <property type="entry name" value="RIKEN CDNA 4930505A04 GENE"/>
    <property type="match status" value="1"/>
</dbReference>
<dbReference type="OMA" id="VEHMSFI"/>
<feature type="region of interest" description="Disordered" evidence="1">
    <location>
        <begin position="188"/>
        <end position="209"/>
    </location>
</feature>
<dbReference type="GeneTree" id="ENSGT00390000005045"/>
<dbReference type="AlphaFoldDB" id="H2YH35"/>
<name>H2YH35_CIOSA</name>
<proteinExistence type="predicted"/>
<feature type="region of interest" description="Disordered" evidence="1">
    <location>
        <begin position="29"/>
        <end position="57"/>
    </location>
</feature>
<evidence type="ECO:0000256" key="1">
    <source>
        <dbReference type="SAM" id="MobiDB-lite"/>
    </source>
</evidence>
<protein>
    <submittedName>
        <fullName evidence="2">Uncharacterized protein</fullName>
    </submittedName>
</protein>
<reference evidence="2" key="3">
    <citation type="submission" date="2025-09" db="UniProtKB">
        <authorList>
            <consortium name="Ensembl"/>
        </authorList>
    </citation>
    <scope>IDENTIFICATION</scope>
</reference>
<accession>H2YH35</accession>
<sequence>MEMYMTRKKPVPEHYSPNSYRIFHSEIGDASSANTSNYRPVKETPASHPREPDRRNCPHPWNSRFLRHNVKVLNKPICVIATNATDAEQHDWWPRMEGKESKPQPCYTRCTTQRADYQRHNLEDRVSNAGNQNPNKNIVPLTSTDCRKRSGEVLLEKISYRHNYNSRLDPSEPIRGKLHGSFVWDQVKYTKPSSPNPPQNVETPQISSS</sequence>
<dbReference type="Proteomes" id="UP000007875">
    <property type="component" value="Unassembled WGS sequence"/>
</dbReference>
<dbReference type="Ensembl" id="ENSCSAVT00000004701.1">
    <property type="protein sequence ID" value="ENSCSAVP00000004634.1"/>
    <property type="gene ID" value="ENSCSAVG00000002764.1"/>
</dbReference>
<dbReference type="PANTHER" id="PTHR35087">
    <property type="entry name" value="SIMILAR TO HYPOTHETICAL PROTEIN FLJ40298"/>
    <property type="match status" value="1"/>
</dbReference>
<evidence type="ECO:0000313" key="3">
    <source>
        <dbReference type="Proteomes" id="UP000007875"/>
    </source>
</evidence>
<dbReference type="eggNOG" id="ENOG502S2FJ">
    <property type="taxonomic scope" value="Eukaryota"/>
</dbReference>
<dbReference type="InParanoid" id="H2YH35"/>
<reference evidence="2" key="2">
    <citation type="submission" date="2025-08" db="UniProtKB">
        <authorList>
            <consortium name="Ensembl"/>
        </authorList>
    </citation>
    <scope>IDENTIFICATION</scope>
</reference>
<evidence type="ECO:0000313" key="2">
    <source>
        <dbReference type="Ensembl" id="ENSCSAVP00000004634.1"/>
    </source>
</evidence>
<dbReference type="Pfam" id="PF15667">
    <property type="entry name" value="CMIP6"/>
    <property type="match status" value="1"/>
</dbReference>
<dbReference type="InterPro" id="IPR031365">
    <property type="entry name" value="CMIP6"/>
</dbReference>
<dbReference type="HOGENOM" id="CLU_1315020_0_0_1"/>
<organism evidence="2 3">
    <name type="scientific">Ciona savignyi</name>
    <name type="common">Pacific transparent sea squirt</name>
    <dbReference type="NCBI Taxonomy" id="51511"/>
    <lineage>
        <taxon>Eukaryota</taxon>
        <taxon>Metazoa</taxon>
        <taxon>Chordata</taxon>
        <taxon>Tunicata</taxon>
        <taxon>Ascidiacea</taxon>
        <taxon>Phlebobranchia</taxon>
        <taxon>Cionidae</taxon>
        <taxon>Ciona</taxon>
    </lineage>
</organism>
<reference evidence="3" key="1">
    <citation type="submission" date="2003-08" db="EMBL/GenBank/DDBJ databases">
        <authorList>
            <person name="Birren B."/>
            <person name="Nusbaum C."/>
            <person name="Abebe A."/>
            <person name="Abouelleil A."/>
            <person name="Adekoya E."/>
            <person name="Ait-zahra M."/>
            <person name="Allen N."/>
            <person name="Allen T."/>
            <person name="An P."/>
            <person name="Anderson M."/>
            <person name="Anderson S."/>
            <person name="Arachchi H."/>
            <person name="Armbruster J."/>
            <person name="Bachantsang P."/>
            <person name="Baldwin J."/>
            <person name="Barry A."/>
            <person name="Bayul T."/>
            <person name="Blitshsteyn B."/>
            <person name="Bloom T."/>
            <person name="Blye J."/>
            <person name="Boguslavskiy L."/>
            <person name="Borowsky M."/>
            <person name="Boukhgalter B."/>
            <person name="Brunache A."/>
            <person name="Butler J."/>
            <person name="Calixte N."/>
            <person name="Calvo S."/>
            <person name="Camarata J."/>
            <person name="Campo K."/>
            <person name="Chang J."/>
            <person name="Cheshatsang Y."/>
            <person name="Citroen M."/>
            <person name="Collymore A."/>
            <person name="Considine T."/>
            <person name="Cook A."/>
            <person name="Cooke P."/>
            <person name="Corum B."/>
            <person name="Cuomo C."/>
            <person name="David R."/>
            <person name="Dawoe T."/>
            <person name="Degray S."/>
            <person name="Dodge S."/>
            <person name="Dooley K."/>
            <person name="Dorje P."/>
            <person name="Dorjee K."/>
            <person name="Dorris L."/>
            <person name="Duffey N."/>
            <person name="Dupes A."/>
            <person name="Elkins T."/>
            <person name="Engels R."/>
            <person name="Erickson J."/>
            <person name="Farina A."/>
            <person name="Faro S."/>
            <person name="Ferreira P."/>
            <person name="Fischer H."/>
            <person name="Fitzgerald M."/>
            <person name="Foley K."/>
            <person name="Gage D."/>
            <person name="Galagan J."/>
            <person name="Gearin G."/>
            <person name="Gnerre S."/>
            <person name="Gnirke A."/>
            <person name="Goyette A."/>
            <person name="Graham J."/>
            <person name="Grandbois E."/>
            <person name="Gyaltsen K."/>
            <person name="Hafez N."/>
            <person name="Hagopian D."/>
            <person name="Hagos B."/>
            <person name="Hall J."/>
            <person name="Hatcher B."/>
            <person name="Heller A."/>
            <person name="Higgins H."/>
            <person name="Honan T."/>
            <person name="Horn A."/>
            <person name="Houde N."/>
            <person name="Hughes L."/>
            <person name="Hulme W."/>
            <person name="Husby E."/>
            <person name="Iliev I."/>
            <person name="Jaffe D."/>
            <person name="Jones C."/>
            <person name="Kamal M."/>
            <person name="Kamat A."/>
            <person name="Kamvysselis M."/>
            <person name="Karlsson E."/>
            <person name="Kells C."/>
            <person name="Kieu A."/>
            <person name="Kisner P."/>
            <person name="Kodira C."/>
            <person name="Kulbokas E."/>
            <person name="Labutti K."/>
            <person name="Lama D."/>
            <person name="Landers T."/>
            <person name="Leger J."/>
            <person name="Levine S."/>
            <person name="Lewis D."/>
            <person name="Lewis T."/>
            <person name="Lindblad-toh K."/>
            <person name="Liu X."/>
            <person name="Lokyitsang T."/>
            <person name="Lokyitsang Y."/>
            <person name="Lucien O."/>
            <person name="Lui A."/>
            <person name="Ma L.J."/>
            <person name="Mabbitt R."/>
            <person name="Macdonald J."/>
            <person name="Maclean C."/>
            <person name="Major J."/>
            <person name="Manning J."/>
            <person name="Marabella R."/>
            <person name="Maru K."/>
            <person name="Matthews C."/>
            <person name="Mauceli E."/>
            <person name="Mccarthy M."/>
            <person name="Mcdonough S."/>
            <person name="Mcghee T."/>
            <person name="Meldrim J."/>
            <person name="Meneus L."/>
            <person name="Mesirov J."/>
            <person name="Mihalev A."/>
            <person name="Mihova T."/>
            <person name="Mikkelsen T."/>
            <person name="Mlenga V."/>
            <person name="Moru K."/>
            <person name="Mozes J."/>
            <person name="Mulrain L."/>
            <person name="Munson G."/>
            <person name="Naylor J."/>
            <person name="Newes C."/>
            <person name="Nguyen C."/>
            <person name="Nguyen N."/>
            <person name="Nguyen T."/>
            <person name="Nicol R."/>
            <person name="Nielsen C."/>
            <person name="Nizzari M."/>
            <person name="Norbu C."/>
            <person name="Norbu N."/>
            <person name="O'donnell P."/>
            <person name="Okoawo O."/>
            <person name="O'leary S."/>
            <person name="Omotosho B."/>
            <person name="O'neill K."/>
            <person name="Osman S."/>
            <person name="Parker S."/>
            <person name="Perrin D."/>
            <person name="Phunkhang P."/>
            <person name="Piqani B."/>
            <person name="Purcell S."/>
            <person name="Rachupka T."/>
            <person name="Ramasamy U."/>
            <person name="Rameau R."/>
            <person name="Ray V."/>
            <person name="Raymond C."/>
            <person name="Retta R."/>
            <person name="Richardson S."/>
            <person name="Rise C."/>
            <person name="Rodriguez J."/>
            <person name="Rogers J."/>
            <person name="Rogov P."/>
            <person name="Rutman M."/>
            <person name="Schupbach R."/>
            <person name="Seaman C."/>
            <person name="Settipalli S."/>
            <person name="Sharpe T."/>
            <person name="Sheridan J."/>
            <person name="Sherpa N."/>
            <person name="Shi J."/>
            <person name="Smirnov S."/>
            <person name="Smith C."/>
            <person name="Sougnez C."/>
            <person name="Spencer B."/>
            <person name="Stalker J."/>
            <person name="Stange-thomann N."/>
            <person name="Stavropoulos S."/>
            <person name="Stetson K."/>
            <person name="Stone C."/>
            <person name="Stone S."/>
            <person name="Stubbs M."/>
            <person name="Talamas J."/>
            <person name="Tchuinga P."/>
            <person name="Tenzing P."/>
            <person name="Tesfaye S."/>
            <person name="Theodore J."/>
            <person name="Thoulutsang Y."/>
            <person name="Topham K."/>
            <person name="Towey S."/>
            <person name="Tsamla T."/>
            <person name="Tsomo N."/>
            <person name="Vallee D."/>
            <person name="Vassiliev H."/>
            <person name="Venkataraman V."/>
            <person name="Vinson J."/>
            <person name="Vo A."/>
            <person name="Wade C."/>
            <person name="Wang S."/>
            <person name="Wangchuk T."/>
            <person name="Wangdi T."/>
            <person name="Whittaker C."/>
            <person name="Wilkinson J."/>
            <person name="Wu Y."/>
            <person name="Wyman D."/>
            <person name="Yadav S."/>
            <person name="Yang S."/>
            <person name="Yang X."/>
            <person name="Yeager S."/>
            <person name="Yee E."/>
            <person name="Young G."/>
            <person name="Zainoun J."/>
            <person name="Zembeck L."/>
            <person name="Zimmer A."/>
            <person name="Zody M."/>
            <person name="Lander E."/>
        </authorList>
    </citation>
    <scope>NUCLEOTIDE SEQUENCE [LARGE SCALE GENOMIC DNA]</scope>
</reference>
<feature type="compositionally biased region" description="Polar residues" evidence="1">
    <location>
        <begin position="199"/>
        <end position="209"/>
    </location>
</feature>
<keyword evidence="3" id="KW-1185">Reference proteome</keyword>